<evidence type="ECO:0000256" key="1">
    <source>
        <dbReference type="SAM" id="MobiDB-lite"/>
    </source>
</evidence>
<comment type="caution">
    <text evidence="2">The sequence shown here is derived from an EMBL/GenBank/DDBJ whole genome shotgun (WGS) entry which is preliminary data.</text>
</comment>
<evidence type="ECO:0000313" key="2">
    <source>
        <dbReference type="EMBL" id="GEB34556.1"/>
    </source>
</evidence>
<protein>
    <submittedName>
        <fullName evidence="2">Uncharacterized protein</fullName>
    </submittedName>
</protein>
<sequence>MRPLDDRTPTPLGREKAARGRPKKTNKKAQNPNHSFPTFCQFCHTKKGASPGRKIDFGDTPSVVA</sequence>
<name>A0A4Y3PRH7_BREPA</name>
<dbReference type="EMBL" id="BJMH01000024">
    <property type="protein sequence ID" value="GEB34556.1"/>
    <property type="molecule type" value="Genomic_DNA"/>
</dbReference>
<gene>
    <name evidence="2" type="ORF">BPA01_41360</name>
</gene>
<feature type="region of interest" description="Disordered" evidence="1">
    <location>
        <begin position="1"/>
        <end position="39"/>
    </location>
</feature>
<organism evidence="2 3">
    <name type="scientific">Brevibacillus parabrevis</name>
    <dbReference type="NCBI Taxonomy" id="54914"/>
    <lineage>
        <taxon>Bacteria</taxon>
        <taxon>Bacillati</taxon>
        <taxon>Bacillota</taxon>
        <taxon>Bacilli</taxon>
        <taxon>Bacillales</taxon>
        <taxon>Paenibacillaceae</taxon>
        <taxon>Brevibacillus</taxon>
    </lineage>
</organism>
<proteinExistence type="predicted"/>
<dbReference type="Proteomes" id="UP000316882">
    <property type="component" value="Unassembled WGS sequence"/>
</dbReference>
<reference evidence="2 3" key="1">
    <citation type="submission" date="2019-06" db="EMBL/GenBank/DDBJ databases">
        <title>Whole genome shotgun sequence of Brevibacillus parabrevis NBRC 12334.</title>
        <authorList>
            <person name="Hosoyama A."/>
            <person name="Uohara A."/>
            <person name="Ohji S."/>
            <person name="Ichikawa N."/>
        </authorList>
    </citation>
    <scope>NUCLEOTIDE SEQUENCE [LARGE SCALE GENOMIC DNA]</scope>
    <source>
        <strain evidence="2 3">NBRC 12334</strain>
    </source>
</reference>
<accession>A0A4Y3PRH7</accession>
<feature type="compositionally biased region" description="Polar residues" evidence="1">
    <location>
        <begin position="28"/>
        <end position="38"/>
    </location>
</feature>
<feature type="compositionally biased region" description="Basic and acidic residues" evidence="1">
    <location>
        <begin position="1"/>
        <end position="18"/>
    </location>
</feature>
<keyword evidence="3" id="KW-1185">Reference proteome</keyword>
<evidence type="ECO:0000313" key="3">
    <source>
        <dbReference type="Proteomes" id="UP000316882"/>
    </source>
</evidence>
<dbReference type="AlphaFoldDB" id="A0A4Y3PRH7"/>